<evidence type="ECO:0000256" key="4">
    <source>
        <dbReference type="ARBA" id="ARBA00023172"/>
    </source>
</evidence>
<dbReference type="Gene3D" id="1.10.150.130">
    <property type="match status" value="1"/>
</dbReference>
<dbReference type="PANTHER" id="PTHR30349:SF64">
    <property type="entry name" value="PROPHAGE INTEGRASE INTD-RELATED"/>
    <property type="match status" value="1"/>
</dbReference>
<proteinExistence type="inferred from homology"/>
<feature type="region of interest" description="Disordered" evidence="6">
    <location>
        <begin position="177"/>
        <end position="196"/>
    </location>
</feature>
<dbReference type="InterPro" id="IPR050090">
    <property type="entry name" value="Tyrosine_recombinase_XerCD"/>
</dbReference>
<dbReference type="Proteomes" id="UP000185210">
    <property type="component" value="Unassembled WGS sequence"/>
</dbReference>
<accession>A0AB38D7G8</accession>
<keyword evidence="2" id="KW-0229">DNA integration</keyword>
<dbReference type="GO" id="GO:0015074">
    <property type="term" value="P:DNA integration"/>
    <property type="evidence" value="ECO:0007669"/>
    <property type="project" value="UniProtKB-KW"/>
</dbReference>
<evidence type="ECO:0000313" key="10">
    <source>
        <dbReference type="Proteomes" id="UP000185210"/>
    </source>
</evidence>
<evidence type="ECO:0000256" key="2">
    <source>
        <dbReference type="ARBA" id="ARBA00022908"/>
    </source>
</evidence>
<dbReference type="CDD" id="cd01189">
    <property type="entry name" value="INT_ICEBs1_C_like"/>
    <property type="match status" value="1"/>
</dbReference>
<evidence type="ECO:0000259" key="8">
    <source>
        <dbReference type="PROSITE" id="PS51900"/>
    </source>
</evidence>
<dbReference type="InterPro" id="IPR011010">
    <property type="entry name" value="DNA_brk_join_enz"/>
</dbReference>
<comment type="caution">
    <text evidence="9">The sequence shown here is derived from an EMBL/GenBank/DDBJ whole genome shotgun (WGS) entry which is preliminary data.</text>
</comment>
<dbReference type="GO" id="GO:0003677">
    <property type="term" value="F:DNA binding"/>
    <property type="evidence" value="ECO:0007669"/>
    <property type="project" value="UniProtKB-UniRule"/>
</dbReference>
<organism evidence="9 10">
    <name type="scientific">Mycobacteroides abscessus subsp. abscessus</name>
    <dbReference type="NCBI Taxonomy" id="1185650"/>
    <lineage>
        <taxon>Bacteria</taxon>
        <taxon>Bacillati</taxon>
        <taxon>Actinomycetota</taxon>
        <taxon>Actinomycetes</taxon>
        <taxon>Mycobacteriales</taxon>
        <taxon>Mycobacteriaceae</taxon>
        <taxon>Mycobacteroides</taxon>
        <taxon>Mycobacteroides abscessus</taxon>
    </lineage>
</organism>
<dbReference type="RefSeq" id="WP_074323196.1">
    <property type="nucleotide sequence ID" value="NZ_FSHJ01000020.1"/>
</dbReference>
<dbReference type="AlphaFoldDB" id="A0AB38D7G8"/>
<feature type="domain" description="Core-binding (CB)" evidence="8">
    <location>
        <begin position="75"/>
        <end position="168"/>
    </location>
</feature>
<dbReference type="InterPro" id="IPR002104">
    <property type="entry name" value="Integrase_catalytic"/>
</dbReference>
<feature type="domain" description="Tyr recombinase" evidence="7">
    <location>
        <begin position="196"/>
        <end position="401"/>
    </location>
</feature>
<feature type="region of interest" description="Disordered" evidence="6">
    <location>
        <begin position="257"/>
        <end position="280"/>
    </location>
</feature>
<dbReference type="InterPro" id="IPR044068">
    <property type="entry name" value="CB"/>
</dbReference>
<dbReference type="InterPro" id="IPR004107">
    <property type="entry name" value="Integrase_SAM-like_N"/>
</dbReference>
<comment type="similarity">
    <text evidence="1">Belongs to the 'phage' integrase family.</text>
</comment>
<dbReference type="PROSITE" id="PS51898">
    <property type="entry name" value="TYR_RECOMBINASE"/>
    <property type="match status" value="1"/>
</dbReference>
<protein>
    <submittedName>
        <fullName evidence="9">Phage integrase</fullName>
    </submittedName>
</protein>
<evidence type="ECO:0000256" key="3">
    <source>
        <dbReference type="ARBA" id="ARBA00023125"/>
    </source>
</evidence>
<dbReference type="InterPro" id="IPR010998">
    <property type="entry name" value="Integrase_recombinase_N"/>
</dbReference>
<dbReference type="InterPro" id="IPR013762">
    <property type="entry name" value="Integrase-like_cat_sf"/>
</dbReference>
<feature type="compositionally biased region" description="Basic and acidic residues" evidence="6">
    <location>
        <begin position="257"/>
        <end position="269"/>
    </location>
</feature>
<dbReference type="Gene3D" id="1.10.443.10">
    <property type="entry name" value="Intergrase catalytic core"/>
    <property type="match status" value="1"/>
</dbReference>
<dbReference type="SUPFAM" id="SSF56349">
    <property type="entry name" value="DNA breaking-rejoining enzymes"/>
    <property type="match status" value="1"/>
</dbReference>
<dbReference type="PANTHER" id="PTHR30349">
    <property type="entry name" value="PHAGE INTEGRASE-RELATED"/>
    <property type="match status" value="1"/>
</dbReference>
<dbReference type="Pfam" id="PF00589">
    <property type="entry name" value="Phage_integrase"/>
    <property type="match status" value="1"/>
</dbReference>
<evidence type="ECO:0000259" key="7">
    <source>
        <dbReference type="PROSITE" id="PS51898"/>
    </source>
</evidence>
<evidence type="ECO:0000256" key="6">
    <source>
        <dbReference type="SAM" id="MobiDB-lite"/>
    </source>
</evidence>
<dbReference type="GO" id="GO:0006310">
    <property type="term" value="P:DNA recombination"/>
    <property type="evidence" value="ECO:0007669"/>
    <property type="project" value="UniProtKB-KW"/>
</dbReference>
<dbReference type="Pfam" id="PF14659">
    <property type="entry name" value="Phage_int_SAM_3"/>
    <property type="match status" value="1"/>
</dbReference>
<evidence type="ECO:0000256" key="5">
    <source>
        <dbReference type="PROSITE-ProRule" id="PRU01248"/>
    </source>
</evidence>
<evidence type="ECO:0000313" key="9">
    <source>
        <dbReference type="EMBL" id="SIC25661.1"/>
    </source>
</evidence>
<dbReference type="PROSITE" id="PS51900">
    <property type="entry name" value="CB"/>
    <property type="match status" value="1"/>
</dbReference>
<dbReference type="EMBL" id="FSHM01000018">
    <property type="protein sequence ID" value="SIC25661.1"/>
    <property type="molecule type" value="Genomic_DNA"/>
</dbReference>
<evidence type="ECO:0000256" key="1">
    <source>
        <dbReference type="ARBA" id="ARBA00008857"/>
    </source>
</evidence>
<keyword evidence="3 5" id="KW-0238">DNA-binding</keyword>
<sequence length="406" mass="45577">MGKAYHGKGYTRSYQVKAGTRWSYQLRVSIDPTNPSTGTRQVERGGFLTEKDADRALQKAQRDAARGLRIGSKVPTLRDYSMQWLNSLDLAAATVDGYRRQLNRHVLPRIGDMTLDAISTTTLNTLYKQMQTEAPPAVDGRWSDPKPLGANSVLKTATTIGALLDAAVSDKHLLDNPAKSDGIRKPSKQAVTEQSAEMTVWTAEQMTRFLTWNHETRKDPDYPLWMLYAASGARRSEVLALRWSDIDLKSGKVHIRRTLDTGRPGETKKPKNGKSRSFGVSPSTITVLKEWRRLLASRDINLIKGDRWVFPMPGQWERHRNANSTSEMFTHRVEWAQKDLGGEDALPTIHLHEVRHSAATILIENGTDPKTVAERLGHESVRITLDIYTHVTKQSDDRAASLLDFG</sequence>
<reference evidence="9 10" key="1">
    <citation type="submission" date="2016-11" db="EMBL/GenBank/DDBJ databases">
        <authorList>
            <consortium name="Pathogen Informatics"/>
        </authorList>
    </citation>
    <scope>NUCLEOTIDE SEQUENCE [LARGE SCALE GENOMIC DNA]</scope>
    <source>
        <strain evidence="9 10">104</strain>
    </source>
</reference>
<keyword evidence="4" id="KW-0233">DNA recombination</keyword>
<name>A0AB38D7G8_9MYCO</name>
<gene>
    <name evidence="9" type="primary">Int-Tn_3</name>
    <name evidence="9" type="ORF">SAMEA2070301_05632</name>
</gene>